<evidence type="ECO:0000256" key="1">
    <source>
        <dbReference type="SAM" id="MobiDB-lite"/>
    </source>
</evidence>
<evidence type="ECO:0000313" key="2">
    <source>
        <dbReference type="EMBL" id="GIY61714.1"/>
    </source>
</evidence>
<protein>
    <submittedName>
        <fullName evidence="2">Uncharacterized protein</fullName>
    </submittedName>
</protein>
<comment type="caution">
    <text evidence="2">The sequence shown here is derived from an EMBL/GenBank/DDBJ whole genome shotgun (WGS) entry which is preliminary data.</text>
</comment>
<sequence length="86" mass="9594">MDGDGLEGMRPSLLKGSIVVCFWFYGEEDRAALIKVVITDISGVVSEIRELSCRSSLNGNQWMKSEDNPNLELHNTPCSEEIDPSY</sequence>
<keyword evidence="3" id="KW-1185">Reference proteome</keyword>
<dbReference type="Proteomes" id="UP001054945">
    <property type="component" value="Unassembled WGS sequence"/>
</dbReference>
<organism evidence="2 3">
    <name type="scientific">Caerostris extrusa</name>
    <name type="common">Bark spider</name>
    <name type="synonym">Caerostris bankana</name>
    <dbReference type="NCBI Taxonomy" id="172846"/>
    <lineage>
        <taxon>Eukaryota</taxon>
        <taxon>Metazoa</taxon>
        <taxon>Ecdysozoa</taxon>
        <taxon>Arthropoda</taxon>
        <taxon>Chelicerata</taxon>
        <taxon>Arachnida</taxon>
        <taxon>Araneae</taxon>
        <taxon>Araneomorphae</taxon>
        <taxon>Entelegynae</taxon>
        <taxon>Araneoidea</taxon>
        <taxon>Araneidae</taxon>
        <taxon>Caerostris</taxon>
    </lineage>
</organism>
<feature type="region of interest" description="Disordered" evidence="1">
    <location>
        <begin position="65"/>
        <end position="86"/>
    </location>
</feature>
<evidence type="ECO:0000313" key="3">
    <source>
        <dbReference type="Proteomes" id="UP001054945"/>
    </source>
</evidence>
<dbReference type="AlphaFoldDB" id="A0AAV4UWD9"/>
<gene>
    <name evidence="2" type="ORF">CEXT_157461</name>
</gene>
<proteinExistence type="predicted"/>
<reference evidence="2 3" key="1">
    <citation type="submission" date="2021-06" db="EMBL/GenBank/DDBJ databases">
        <title>Caerostris extrusa draft genome.</title>
        <authorList>
            <person name="Kono N."/>
            <person name="Arakawa K."/>
        </authorList>
    </citation>
    <scope>NUCLEOTIDE SEQUENCE [LARGE SCALE GENOMIC DNA]</scope>
</reference>
<name>A0AAV4UWD9_CAEEX</name>
<dbReference type="EMBL" id="BPLR01013504">
    <property type="protein sequence ID" value="GIY61714.1"/>
    <property type="molecule type" value="Genomic_DNA"/>
</dbReference>
<accession>A0AAV4UWD9</accession>